<dbReference type="Proteomes" id="UP001140562">
    <property type="component" value="Unassembled WGS sequence"/>
</dbReference>
<gene>
    <name evidence="1" type="ORF">N0V87_009757</name>
</gene>
<dbReference type="EMBL" id="JAPEUV010000180">
    <property type="protein sequence ID" value="KAJ4330735.1"/>
    <property type="molecule type" value="Genomic_DNA"/>
</dbReference>
<accession>A0A9W8WQJ6</accession>
<keyword evidence="2" id="KW-1185">Reference proteome</keyword>
<name>A0A9W8WQJ6_9PLEO</name>
<reference evidence="1" key="1">
    <citation type="submission" date="2022-10" db="EMBL/GenBank/DDBJ databases">
        <title>Tapping the CABI collections for fungal endophytes: first genome assemblies for Collariella, Neodidymelliopsis, Ascochyta clinopodiicola, Didymella pomorum, Didymosphaeria variabile, Neocosmospora piperis and Neocucurbitaria cava.</title>
        <authorList>
            <person name="Hill R."/>
        </authorList>
    </citation>
    <scope>NUCLEOTIDE SEQUENCE</scope>
    <source>
        <strain evidence="1">IMI 360193</strain>
    </source>
</reference>
<comment type="caution">
    <text evidence="1">The sequence shown here is derived from an EMBL/GenBank/DDBJ whole genome shotgun (WGS) entry which is preliminary data.</text>
</comment>
<dbReference type="OrthoDB" id="10531272at2759"/>
<dbReference type="AlphaFoldDB" id="A0A9W8WQJ6"/>
<evidence type="ECO:0000313" key="2">
    <source>
        <dbReference type="Proteomes" id="UP001140562"/>
    </source>
</evidence>
<proteinExistence type="predicted"/>
<sequence>MTSTNTVPPAPVMTCPNKGFGQRAAKTSTVVRRVATESPASPEIETVLSAKMEERIFAIGDLRKETQQDRAELLKGPAIAITVDGKIIDTLPFRLFLAASYKAREMYVTEGRTISSFSVSKSVDKASVKVLLHYMKEVSSKKTGFSLKPSQDGSIAEDFALLTAADDLGMRRYVNNICRFWHKIIIELGRSPTLEQLSAVEKYCPAMMDDRVFKAVANRMAHDLLDEIVDFRSFHQHDADFPKLHGAVLNVYAGLAAAKAECIRHREERAAFVAEKKAAAAKEKSYFAKETADREAAKKAMNMGSGVKTITAEEAAFFIRR</sequence>
<organism evidence="1 2">
    <name type="scientific">Didymella glomerata</name>
    <dbReference type="NCBI Taxonomy" id="749621"/>
    <lineage>
        <taxon>Eukaryota</taxon>
        <taxon>Fungi</taxon>
        <taxon>Dikarya</taxon>
        <taxon>Ascomycota</taxon>
        <taxon>Pezizomycotina</taxon>
        <taxon>Dothideomycetes</taxon>
        <taxon>Pleosporomycetidae</taxon>
        <taxon>Pleosporales</taxon>
        <taxon>Pleosporineae</taxon>
        <taxon>Didymellaceae</taxon>
        <taxon>Didymella</taxon>
    </lineage>
</organism>
<protein>
    <submittedName>
        <fullName evidence="1">Uncharacterized protein</fullName>
    </submittedName>
</protein>
<evidence type="ECO:0000313" key="1">
    <source>
        <dbReference type="EMBL" id="KAJ4330735.1"/>
    </source>
</evidence>